<dbReference type="GO" id="GO:0005886">
    <property type="term" value="C:plasma membrane"/>
    <property type="evidence" value="ECO:0007669"/>
    <property type="project" value="TreeGrafter"/>
</dbReference>
<evidence type="ECO:0000313" key="3">
    <source>
        <dbReference type="Proteomes" id="UP000307244"/>
    </source>
</evidence>
<dbReference type="InterPro" id="IPR007844">
    <property type="entry name" value="AsmA"/>
</dbReference>
<dbReference type="RefSeq" id="WP_136835028.1">
    <property type="nucleotide sequence ID" value="NZ_SWBQ01000001.1"/>
</dbReference>
<sequence>MPKWSKITLKVLGVLIGLVLVLYIAAALYVNANKKSLLASVTAQLNKSLNGSIYIETMDPTFLKGFPGVSLTLKNVVLKDSLWKNHKHTLLEAKDLEVAVNTLALFTGTIEIKKIGINNASVYLYTDSLGYSNASVFKKKDKSKPKPTDEDAAAEFGKFTLNNVNFVMDNQKGHKLFEFVVDDLKGDVYYSWSGWEAEIKLKTIAKSLAFNTRRGSFIKDKLLEGPFNITYNEESGVLIVAPNTLNIGSDPFIIEAKFDTSKENTDFKIDIEAKDIQWRNASALLAPNISSKLNMFNLDKPIHVNCTIAGNMGPGGEPAINVKALVANNVLTTPGGVVKDCNFTGIFTNNFINGKGLTDENSAIKLFNFKGSYEEMPFSIDTASINNLDKPIATGVFKSQFDIAKLNNVIGDNMLKFGKGTANVKLAYKADIVNFQLTKPFVTGLVDIKNADVSYVPRRVNFKNTAISLNFTDHDLFIKNIRLQSGKSIVFMDGSIRNFLNLYYTAPEKILLNWQIKSPELHLAEFLGFLGTRKPKAKKRTPKSNFSDNLNEVFEKSQVNMNIQVDKVYYNKFLATNANADLLLSENSIAIRNVSVKHAGGGLKLNGSVTQKGSVNKFVLNTNISNVDIKNFFYSFDNFGMKSLTSKNLRGYLFSKVNMTGQISDRGNLMPNSLYGSIVFDLKKGALLNFEPVKSVGKFAFPFRDLDNITFTNLNGKFDVRGQNITINPMQINSSLLNMDIAGIYSLNKGTNIALDVPLRNPKKDEEITDKQERKERRMKGIVLHLLATDGEDGKIKIKLNKNRDKTK</sequence>
<dbReference type="AlphaFoldDB" id="A0A4U1CRR8"/>
<organism evidence="2 3">
    <name type="scientific">Pedobacter frigoris</name>
    <dbReference type="NCBI Taxonomy" id="2571272"/>
    <lineage>
        <taxon>Bacteria</taxon>
        <taxon>Pseudomonadati</taxon>
        <taxon>Bacteroidota</taxon>
        <taxon>Sphingobacteriia</taxon>
        <taxon>Sphingobacteriales</taxon>
        <taxon>Sphingobacteriaceae</taxon>
        <taxon>Pedobacter</taxon>
    </lineage>
</organism>
<dbReference type="PANTHER" id="PTHR30441">
    <property type="entry name" value="DUF748 DOMAIN-CONTAINING PROTEIN"/>
    <property type="match status" value="1"/>
</dbReference>
<dbReference type="GO" id="GO:0090313">
    <property type="term" value="P:regulation of protein targeting to membrane"/>
    <property type="evidence" value="ECO:0007669"/>
    <property type="project" value="TreeGrafter"/>
</dbReference>
<reference evidence="2 3" key="1">
    <citation type="submission" date="2019-04" db="EMBL/GenBank/DDBJ databases">
        <title>Pedobacter sp. RP-3-15 sp. nov., isolated from Arctic soil.</title>
        <authorList>
            <person name="Dahal R.H."/>
            <person name="Kim D.-U."/>
        </authorList>
    </citation>
    <scope>NUCLEOTIDE SEQUENCE [LARGE SCALE GENOMIC DNA]</scope>
    <source>
        <strain evidence="2 3">RP-3-15</strain>
    </source>
</reference>
<dbReference type="EMBL" id="SWBQ01000001">
    <property type="protein sequence ID" value="TKC09620.1"/>
    <property type="molecule type" value="Genomic_DNA"/>
</dbReference>
<dbReference type="InterPro" id="IPR052894">
    <property type="entry name" value="AsmA-related"/>
</dbReference>
<name>A0A4U1CRR8_9SPHI</name>
<feature type="domain" description="AsmA" evidence="1">
    <location>
        <begin position="1"/>
        <end position="144"/>
    </location>
</feature>
<protein>
    <submittedName>
        <fullName evidence="2">AsmA family protein</fullName>
    </submittedName>
</protein>
<evidence type="ECO:0000259" key="1">
    <source>
        <dbReference type="Pfam" id="PF05170"/>
    </source>
</evidence>
<dbReference type="OrthoDB" id="1489065at2"/>
<dbReference type="PANTHER" id="PTHR30441:SF8">
    <property type="entry name" value="DUF748 DOMAIN-CONTAINING PROTEIN"/>
    <property type="match status" value="1"/>
</dbReference>
<comment type="caution">
    <text evidence="2">The sequence shown here is derived from an EMBL/GenBank/DDBJ whole genome shotgun (WGS) entry which is preliminary data.</text>
</comment>
<dbReference type="Proteomes" id="UP000307244">
    <property type="component" value="Unassembled WGS sequence"/>
</dbReference>
<proteinExistence type="predicted"/>
<gene>
    <name evidence="2" type="ORF">FA047_05925</name>
</gene>
<dbReference type="Pfam" id="PF05170">
    <property type="entry name" value="AsmA"/>
    <property type="match status" value="1"/>
</dbReference>
<evidence type="ECO:0000313" key="2">
    <source>
        <dbReference type="EMBL" id="TKC09620.1"/>
    </source>
</evidence>
<accession>A0A4U1CRR8</accession>
<keyword evidence="3" id="KW-1185">Reference proteome</keyword>